<protein>
    <recommendedName>
        <fullName evidence="1">Transcriptional regulator-like domain-containing protein</fullName>
    </recommendedName>
</protein>
<evidence type="ECO:0000313" key="3">
    <source>
        <dbReference type="Proteomes" id="UP000190092"/>
    </source>
</evidence>
<evidence type="ECO:0000259" key="1">
    <source>
        <dbReference type="Pfam" id="PF20109"/>
    </source>
</evidence>
<dbReference type="STRING" id="225324.SAMN02745126_01810"/>
<feature type="domain" description="Transcriptional regulator-like" evidence="1">
    <location>
        <begin position="7"/>
        <end position="66"/>
    </location>
</feature>
<name>A0A1T4M0A7_9HYPH</name>
<dbReference type="OrthoDB" id="8654520at2"/>
<dbReference type="InterPro" id="IPR045465">
    <property type="entry name" value="Trans_reg_dom"/>
</dbReference>
<accession>A0A1T4M0A7</accession>
<dbReference type="RefSeq" id="WP_085933394.1">
    <property type="nucleotide sequence ID" value="NZ_FUWJ01000001.1"/>
</dbReference>
<gene>
    <name evidence="2" type="ORF">SAMN02745126_01810</name>
</gene>
<proteinExistence type="predicted"/>
<reference evidence="3" key="1">
    <citation type="submission" date="2017-02" db="EMBL/GenBank/DDBJ databases">
        <authorList>
            <person name="Varghese N."/>
            <person name="Submissions S."/>
        </authorList>
    </citation>
    <scope>NUCLEOTIDE SEQUENCE [LARGE SCALE GENOMIC DNA]</scope>
    <source>
        <strain evidence="3">ATCC 27094</strain>
    </source>
</reference>
<keyword evidence="3" id="KW-1185">Reference proteome</keyword>
<dbReference type="EMBL" id="FUWJ01000001">
    <property type="protein sequence ID" value="SJZ60413.1"/>
    <property type="molecule type" value="Genomic_DNA"/>
</dbReference>
<dbReference type="Proteomes" id="UP000190092">
    <property type="component" value="Unassembled WGS sequence"/>
</dbReference>
<dbReference type="AlphaFoldDB" id="A0A1T4M0A7"/>
<organism evidence="2 3">
    <name type="scientific">Enhydrobacter aerosaccus</name>
    <dbReference type="NCBI Taxonomy" id="225324"/>
    <lineage>
        <taxon>Bacteria</taxon>
        <taxon>Pseudomonadati</taxon>
        <taxon>Pseudomonadota</taxon>
        <taxon>Alphaproteobacteria</taxon>
        <taxon>Hyphomicrobiales</taxon>
        <taxon>Enhydrobacter</taxon>
    </lineage>
</organism>
<dbReference type="Pfam" id="PF20109">
    <property type="entry name" value="Trans_reg_dom"/>
    <property type="match status" value="1"/>
</dbReference>
<sequence length="84" mass="9925">MGPDTSRWRSSDTYDYLDQLVAPDLAWECLRRNAVYQRDFAESTRSPDATERLAATIQRRWGLRFRDRPGARRDRSDRILGARH</sequence>
<evidence type="ECO:0000313" key="2">
    <source>
        <dbReference type="EMBL" id="SJZ60413.1"/>
    </source>
</evidence>